<dbReference type="Proteomes" id="UP000001020">
    <property type="component" value="Chromosome"/>
</dbReference>
<evidence type="ECO:0000256" key="1">
    <source>
        <dbReference type="SAM" id="MobiDB-lite"/>
    </source>
</evidence>
<dbReference type="HOGENOM" id="CLU_1914723_0_0_11"/>
<gene>
    <name evidence="2" type="ordered locus">MT1548</name>
</gene>
<keyword evidence="3" id="KW-1185">Reference proteome</keyword>
<sequence length="156" mass="16669">MIAHRVPSHSFTRSYRPAAHQNSPVPSGEPSTAGHFEHLPRGSFGRILSVLNAAADHHPRELLVVGIATFDQKRPAVGVDEHDPGGAATPAVVINYESRSSAGGTIGHSTTSQVACCLYQQPKRPALRPTKAAATTAATTWIERVQNRRGRHSALV</sequence>
<name>Q7D8D0_MYCTO</name>
<evidence type="ECO:0000313" key="2">
    <source>
        <dbReference type="EMBL" id="AAK45814.1"/>
    </source>
</evidence>
<organism evidence="2 3">
    <name type="scientific">Mycobacterium tuberculosis (strain CDC 1551 / Oshkosh)</name>
    <dbReference type="NCBI Taxonomy" id="83331"/>
    <lineage>
        <taxon>Bacteria</taxon>
        <taxon>Bacillati</taxon>
        <taxon>Actinomycetota</taxon>
        <taxon>Actinomycetes</taxon>
        <taxon>Mycobacteriales</taxon>
        <taxon>Mycobacteriaceae</taxon>
        <taxon>Mycobacterium</taxon>
        <taxon>Mycobacterium tuberculosis complex</taxon>
    </lineage>
</organism>
<dbReference type="EMBL" id="AE000516">
    <property type="protein sequence ID" value="AAK45814.1"/>
    <property type="molecule type" value="Genomic_DNA"/>
</dbReference>
<feature type="region of interest" description="Disordered" evidence="1">
    <location>
        <begin position="1"/>
        <end position="38"/>
    </location>
</feature>
<reference evidence="2 3" key="1">
    <citation type="journal article" date="2002" name="J. Bacteriol.">
        <title>Whole-genome comparison of Mycobacterium tuberculosis clinical and laboratory strains.</title>
        <authorList>
            <person name="Fleischmann R.D."/>
            <person name="Alland D."/>
            <person name="Eisen J.A."/>
            <person name="Carpenter L."/>
            <person name="White O."/>
            <person name="Peterson J."/>
            <person name="DeBoy R."/>
            <person name="Dodson R."/>
            <person name="Gwinn M."/>
            <person name="Haft D."/>
            <person name="Hickey E."/>
            <person name="Kolonay J.F."/>
            <person name="Nelson W.C."/>
            <person name="Umayam L.A."/>
            <person name="Ermolaeva M."/>
            <person name="Salzberg S.L."/>
            <person name="Delcher A."/>
            <person name="Utterback T."/>
            <person name="Weidman J."/>
            <person name="Khouri H."/>
            <person name="Gill J."/>
            <person name="Mikula A."/>
            <person name="Bishai W."/>
            <person name="Jacobs Jr W.R.Jr."/>
            <person name="Venter J.C."/>
            <person name="Fraser C.M."/>
        </authorList>
    </citation>
    <scope>NUCLEOTIDE SEQUENCE [LARGE SCALE GENOMIC DNA]</scope>
    <source>
        <strain evidence="3">CDC 1551 / Oshkosh</strain>
    </source>
</reference>
<proteinExistence type="predicted"/>
<evidence type="ECO:0000313" key="3">
    <source>
        <dbReference type="Proteomes" id="UP000001020"/>
    </source>
</evidence>
<dbReference type="AlphaFoldDB" id="Q7D8D0"/>
<dbReference type="KEGG" id="mtc:MT1548"/>
<accession>Q7D8D0</accession>
<protein>
    <submittedName>
        <fullName evidence="2">Uncharacterized protein</fullName>
    </submittedName>
</protein>